<evidence type="ECO:0000259" key="1">
    <source>
        <dbReference type="Pfam" id="PF03732"/>
    </source>
</evidence>
<dbReference type="Pfam" id="PF03732">
    <property type="entry name" value="Retrotrans_gag"/>
    <property type="match status" value="1"/>
</dbReference>
<dbReference type="InterPro" id="IPR005162">
    <property type="entry name" value="Retrotrans_gag_dom"/>
</dbReference>
<accession>A0A151RGY4</accession>
<evidence type="ECO:0000313" key="3">
    <source>
        <dbReference type="Proteomes" id="UP000075243"/>
    </source>
</evidence>
<name>A0A151RGY4_CAJCA</name>
<proteinExistence type="predicted"/>
<feature type="domain" description="Retrotransposon gag" evidence="1">
    <location>
        <begin position="66"/>
        <end position="144"/>
    </location>
</feature>
<dbReference type="OMA" id="LRNDAYH"/>
<gene>
    <name evidence="2" type="ORF">KK1_036813</name>
</gene>
<protein>
    <recommendedName>
        <fullName evidence="1">Retrotransposon gag domain-containing protein</fullName>
    </recommendedName>
</protein>
<dbReference type="EMBL" id="KQ483752">
    <property type="protein sequence ID" value="KYP41791.1"/>
    <property type="molecule type" value="Genomic_DNA"/>
</dbReference>
<organism evidence="2 3">
    <name type="scientific">Cajanus cajan</name>
    <name type="common">Pigeon pea</name>
    <name type="synonym">Cajanus indicus</name>
    <dbReference type="NCBI Taxonomy" id="3821"/>
    <lineage>
        <taxon>Eukaryota</taxon>
        <taxon>Viridiplantae</taxon>
        <taxon>Streptophyta</taxon>
        <taxon>Embryophyta</taxon>
        <taxon>Tracheophyta</taxon>
        <taxon>Spermatophyta</taxon>
        <taxon>Magnoliopsida</taxon>
        <taxon>eudicotyledons</taxon>
        <taxon>Gunneridae</taxon>
        <taxon>Pentapetalae</taxon>
        <taxon>rosids</taxon>
        <taxon>fabids</taxon>
        <taxon>Fabales</taxon>
        <taxon>Fabaceae</taxon>
        <taxon>Papilionoideae</taxon>
        <taxon>50 kb inversion clade</taxon>
        <taxon>NPAAA clade</taxon>
        <taxon>indigoferoid/millettioid clade</taxon>
        <taxon>Phaseoleae</taxon>
        <taxon>Cajanus</taxon>
    </lineage>
</organism>
<dbReference type="Gramene" id="C.cajan_35113.t">
    <property type="protein sequence ID" value="C.cajan_35113.t.cds1"/>
    <property type="gene ID" value="C.cajan_35113"/>
</dbReference>
<reference evidence="2" key="1">
    <citation type="journal article" date="2012" name="Nat. Biotechnol.">
        <title>Draft genome sequence of pigeonpea (Cajanus cajan), an orphan legume crop of resource-poor farmers.</title>
        <authorList>
            <person name="Varshney R.K."/>
            <person name="Chen W."/>
            <person name="Li Y."/>
            <person name="Bharti A.K."/>
            <person name="Saxena R.K."/>
            <person name="Schlueter J.A."/>
            <person name="Donoghue M.T."/>
            <person name="Azam S."/>
            <person name="Fan G."/>
            <person name="Whaley A.M."/>
            <person name="Farmer A.D."/>
            <person name="Sheridan J."/>
            <person name="Iwata A."/>
            <person name="Tuteja R."/>
            <person name="Penmetsa R.V."/>
            <person name="Wu W."/>
            <person name="Upadhyaya H.D."/>
            <person name="Yang S.P."/>
            <person name="Shah T."/>
            <person name="Saxena K.B."/>
            <person name="Michael T."/>
            <person name="McCombie W.R."/>
            <person name="Yang B."/>
            <person name="Zhang G."/>
            <person name="Yang H."/>
            <person name="Wang J."/>
            <person name="Spillane C."/>
            <person name="Cook D.R."/>
            <person name="May G.D."/>
            <person name="Xu X."/>
            <person name="Jackson S.A."/>
        </authorList>
    </citation>
    <scope>NUCLEOTIDE SEQUENCE [LARGE SCALE GENOMIC DNA]</scope>
</reference>
<sequence>MEAERAAAGAARPTVSQESRDLAEFRKCHPPQFTGDADPEAADRWICELEKIFVVLGCSPEKSLAYVVYMLVGEAEHWWRGTYQMLAARGVTVDWECFRTVFMEKYFLESVRHAKKAEFMRLHQGGMTVSEYAMKFEHLARFYSQGIAEA</sequence>
<dbReference type="Proteomes" id="UP000075243">
    <property type="component" value="Unassembled WGS sequence"/>
</dbReference>
<evidence type="ECO:0000313" key="2">
    <source>
        <dbReference type="EMBL" id="KYP41791.1"/>
    </source>
</evidence>
<dbReference type="AlphaFoldDB" id="A0A151RGY4"/>
<keyword evidence="3" id="KW-1185">Reference proteome</keyword>